<gene>
    <name evidence="1" type="ORF">SE17_37315</name>
</gene>
<evidence type="ECO:0000313" key="2">
    <source>
        <dbReference type="Proteomes" id="UP000050509"/>
    </source>
</evidence>
<comment type="caution">
    <text evidence="1">The sequence shown here is derived from an EMBL/GenBank/DDBJ whole genome shotgun (WGS) entry which is preliminary data.</text>
</comment>
<dbReference type="AlphaFoldDB" id="A0A0P9H3L2"/>
<dbReference type="InterPro" id="IPR036265">
    <property type="entry name" value="HIT-like_sf"/>
</dbReference>
<accession>A0A0P9H3L2</accession>
<proteinExistence type="predicted"/>
<organism evidence="1 2">
    <name type="scientific">Kouleothrix aurantiaca</name>
    <dbReference type="NCBI Taxonomy" id="186479"/>
    <lineage>
        <taxon>Bacteria</taxon>
        <taxon>Bacillati</taxon>
        <taxon>Chloroflexota</taxon>
        <taxon>Chloroflexia</taxon>
        <taxon>Chloroflexales</taxon>
        <taxon>Roseiflexineae</taxon>
        <taxon>Roseiflexaceae</taxon>
        <taxon>Kouleothrix</taxon>
    </lineage>
</organism>
<dbReference type="SUPFAM" id="SSF54197">
    <property type="entry name" value="HIT-like"/>
    <property type="match status" value="1"/>
</dbReference>
<sequence length="68" mass="7261">TYVVQFAESADHPHVHVHVIARQAGHPDELRGPRVFGALGVPENQRVPEAEMNRIATKVGAALSAAAL</sequence>
<dbReference type="Proteomes" id="UP000050509">
    <property type="component" value="Unassembled WGS sequence"/>
</dbReference>
<evidence type="ECO:0000313" key="1">
    <source>
        <dbReference type="EMBL" id="KPV48579.1"/>
    </source>
</evidence>
<reference evidence="1 2" key="1">
    <citation type="submission" date="2015-09" db="EMBL/GenBank/DDBJ databases">
        <title>Draft genome sequence of Kouleothrix aurantiaca JCM 19913.</title>
        <authorList>
            <person name="Hemp J."/>
        </authorList>
    </citation>
    <scope>NUCLEOTIDE SEQUENCE [LARGE SCALE GENOMIC DNA]</scope>
    <source>
        <strain evidence="1 2">COM-B</strain>
    </source>
</reference>
<dbReference type="EMBL" id="LJCR01002546">
    <property type="protein sequence ID" value="KPV48579.1"/>
    <property type="molecule type" value="Genomic_DNA"/>
</dbReference>
<keyword evidence="2" id="KW-1185">Reference proteome</keyword>
<name>A0A0P9H3L2_9CHLR</name>
<feature type="non-terminal residue" evidence="1">
    <location>
        <position position="1"/>
    </location>
</feature>
<evidence type="ECO:0008006" key="3">
    <source>
        <dbReference type="Google" id="ProtNLM"/>
    </source>
</evidence>
<protein>
    <recommendedName>
        <fullName evidence="3">HIT family hydrolase</fullName>
    </recommendedName>
</protein>